<reference evidence="1 2" key="1">
    <citation type="submission" date="2020-08" db="EMBL/GenBank/DDBJ databases">
        <title>Genomic Encyclopedia of Type Strains, Phase IV (KMG-V): Genome sequencing to study the core and pangenomes of soil and plant-associated prokaryotes.</title>
        <authorList>
            <person name="Whitman W."/>
        </authorList>
    </citation>
    <scope>NUCLEOTIDE SEQUENCE [LARGE SCALE GENOMIC DNA]</scope>
    <source>
        <strain evidence="1 2">SEMIA 492</strain>
    </source>
</reference>
<proteinExistence type="predicted"/>
<name>A0A7W6ZRB9_9HYPH</name>
<evidence type="ECO:0008006" key="3">
    <source>
        <dbReference type="Google" id="ProtNLM"/>
    </source>
</evidence>
<dbReference type="AlphaFoldDB" id="A0A7W6ZRB9"/>
<dbReference type="InterPro" id="IPR009387">
    <property type="entry name" value="HigB-2"/>
</dbReference>
<evidence type="ECO:0000313" key="2">
    <source>
        <dbReference type="Proteomes" id="UP000543836"/>
    </source>
</evidence>
<sequence length="87" mass="10034">MLHKAMDERIFKTRWFTKEAAKAEISDSELLKAIKQVAEGKADDLGGGVFKKRLIRIARSFWRMPASFRFLLICLPKRIAPISIRKS</sequence>
<comment type="caution">
    <text evidence="1">The sequence shown here is derived from an EMBL/GenBank/DDBJ whole genome shotgun (WGS) entry which is preliminary data.</text>
</comment>
<gene>
    <name evidence="1" type="ORF">GGE60_001226</name>
</gene>
<evidence type="ECO:0000313" key="1">
    <source>
        <dbReference type="EMBL" id="MBB4567125.1"/>
    </source>
</evidence>
<dbReference type="Pfam" id="PF06296">
    <property type="entry name" value="RelE"/>
    <property type="match status" value="1"/>
</dbReference>
<dbReference type="Proteomes" id="UP000543836">
    <property type="component" value="Unassembled WGS sequence"/>
</dbReference>
<keyword evidence="2" id="KW-1185">Reference proteome</keyword>
<accession>A0A7W6ZRB9</accession>
<organism evidence="1 2">
    <name type="scientific">Rhizobium leucaenae</name>
    <dbReference type="NCBI Taxonomy" id="29450"/>
    <lineage>
        <taxon>Bacteria</taxon>
        <taxon>Pseudomonadati</taxon>
        <taxon>Pseudomonadota</taxon>
        <taxon>Alphaproteobacteria</taxon>
        <taxon>Hyphomicrobiales</taxon>
        <taxon>Rhizobiaceae</taxon>
        <taxon>Rhizobium/Agrobacterium group</taxon>
        <taxon>Rhizobium</taxon>
    </lineage>
</organism>
<protein>
    <recommendedName>
        <fullName evidence="3">Type II toxin-antitoxin system RelE/ParE family toxin</fullName>
    </recommendedName>
</protein>
<dbReference type="EMBL" id="JACIIG010000002">
    <property type="protein sequence ID" value="MBB4567125.1"/>
    <property type="molecule type" value="Genomic_DNA"/>
</dbReference>